<evidence type="ECO:0000313" key="3">
    <source>
        <dbReference type="Proteomes" id="UP001058120"/>
    </source>
</evidence>
<dbReference type="RefSeq" id="WP_334315005.1">
    <property type="nucleotide sequence ID" value="NZ_CP065938.1"/>
</dbReference>
<dbReference type="PANTHER" id="PTHR11803:SF39">
    <property type="entry name" value="2-IMINOBUTANOATE_2-IMINOPROPANOATE DEAMINASE"/>
    <property type="match status" value="1"/>
</dbReference>
<reference evidence="2" key="1">
    <citation type="submission" date="2020-12" db="EMBL/GenBank/DDBJ databases">
        <title>Taurinivorans muris gen. nov., sp. nov., fundamental and realized metabolic niche of a ubiquitous sulfidogenic bacterium in the murine intestine.</title>
        <authorList>
            <person name="Ye H."/>
            <person name="Hanson B.T."/>
            <person name="Loy A."/>
        </authorList>
    </citation>
    <scope>NUCLEOTIDE SEQUENCE</scope>
    <source>
        <strain evidence="2">LT0009</strain>
    </source>
</reference>
<evidence type="ECO:0000256" key="1">
    <source>
        <dbReference type="ARBA" id="ARBA00010552"/>
    </source>
</evidence>
<accession>A0ABY5Y031</accession>
<dbReference type="NCBIfam" id="TIGR00004">
    <property type="entry name" value="Rid family detoxifying hydrolase"/>
    <property type="match status" value="1"/>
</dbReference>
<dbReference type="InterPro" id="IPR006056">
    <property type="entry name" value="RidA"/>
</dbReference>
<dbReference type="PANTHER" id="PTHR11803">
    <property type="entry name" value="2-IMINOBUTANOATE/2-IMINOPROPANOATE DEAMINASE RIDA"/>
    <property type="match status" value="1"/>
</dbReference>
<dbReference type="CDD" id="cd00448">
    <property type="entry name" value="YjgF_YER057c_UK114_family"/>
    <property type="match status" value="1"/>
</dbReference>
<dbReference type="SUPFAM" id="SSF55298">
    <property type="entry name" value="YjgF-like"/>
    <property type="match status" value="1"/>
</dbReference>
<dbReference type="Gene3D" id="3.30.1330.40">
    <property type="entry name" value="RutC-like"/>
    <property type="match status" value="1"/>
</dbReference>
<dbReference type="Pfam" id="PF01042">
    <property type="entry name" value="Ribonuc_L-PSP"/>
    <property type="match status" value="1"/>
</dbReference>
<protein>
    <submittedName>
        <fullName evidence="2">RidA family protein</fullName>
    </submittedName>
</protein>
<dbReference type="InterPro" id="IPR035959">
    <property type="entry name" value="RutC-like_sf"/>
</dbReference>
<evidence type="ECO:0000313" key="2">
    <source>
        <dbReference type="EMBL" id="UWX05426.1"/>
    </source>
</evidence>
<name>A0ABY5Y031_9BACT</name>
<dbReference type="InterPro" id="IPR006175">
    <property type="entry name" value="YjgF/YER057c/UK114"/>
</dbReference>
<gene>
    <name evidence="2" type="ORF">JBF11_08235</name>
</gene>
<keyword evidence="3" id="KW-1185">Reference proteome</keyword>
<comment type="similarity">
    <text evidence="1">Belongs to the RutC family.</text>
</comment>
<proteinExistence type="inferred from homology"/>
<sequence length="125" mass="13175">MKKIISSDKAPKAIGPYSQAVRSGGLVFFSGQLGINPETGKLAEGGVKAQAEQALKNIRAILEEAGAGVENVVKTTVFITKMDDFQEVNAAYSAVFSGDFPARSCVAVHQLPLNALVEIEIIVAL</sequence>
<dbReference type="EMBL" id="CP065938">
    <property type="protein sequence ID" value="UWX05426.1"/>
    <property type="molecule type" value="Genomic_DNA"/>
</dbReference>
<organism evidence="2 3">
    <name type="scientific">Taurinivorans muris</name>
    <dbReference type="NCBI Taxonomy" id="2787751"/>
    <lineage>
        <taxon>Bacteria</taxon>
        <taxon>Pseudomonadati</taxon>
        <taxon>Thermodesulfobacteriota</taxon>
        <taxon>Desulfovibrionia</taxon>
        <taxon>Desulfovibrionales</taxon>
        <taxon>Desulfovibrionaceae</taxon>
        <taxon>Taurinivorans</taxon>
    </lineage>
</organism>
<dbReference type="Proteomes" id="UP001058120">
    <property type="component" value="Chromosome"/>
</dbReference>